<dbReference type="CDD" id="cd05013">
    <property type="entry name" value="SIS_RpiR"/>
    <property type="match status" value="1"/>
</dbReference>
<dbReference type="PANTHER" id="PTHR30514">
    <property type="entry name" value="GLUCOKINASE"/>
    <property type="match status" value="1"/>
</dbReference>
<evidence type="ECO:0000259" key="4">
    <source>
        <dbReference type="PROSITE" id="PS51071"/>
    </source>
</evidence>
<reference evidence="7" key="1">
    <citation type="journal article" date="2019" name="Int. J. Syst. Evol. Microbiol.">
        <title>The Global Catalogue of Microorganisms (GCM) 10K type strain sequencing project: providing services to taxonomists for standard genome sequencing and annotation.</title>
        <authorList>
            <consortium name="The Broad Institute Genomics Platform"/>
            <consortium name="The Broad Institute Genome Sequencing Center for Infectious Disease"/>
            <person name="Wu L."/>
            <person name="Ma J."/>
        </authorList>
    </citation>
    <scope>NUCLEOTIDE SEQUENCE [LARGE SCALE GENOMIC DNA]</scope>
    <source>
        <strain evidence="7">CGMCC 1.12477</strain>
    </source>
</reference>
<dbReference type="Proteomes" id="UP001597186">
    <property type="component" value="Unassembled WGS sequence"/>
</dbReference>
<dbReference type="SUPFAM" id="SSF53697">
    <property type="entry name" value="SIS domain"/>
    <property type="match status" value="1"/>
</dbReference>
<evidence type="ECO:0000313" key="7">
    <source>
        <dbReference type="Proteomes" id="UP001597186"/>
    </source>
</evidence>
<feature type="domain" description="SIS" evidence="5">
    <location>
        <begin position="140"/>
        <end position="278"/>
    </location>
</feature>
<feature type="domain" description="HTH rpiR-type" evidence="4">
    <location>
        <begin position="18"/>
        <end position="94"/>
    </location>
</feature>
<comment type="caution">
    <text evidence="6">The sequence shown here is derived from an EMBL/GenBank/DDBJ whole genome shotgun (WGS) entry which is preliminary data.</text>
</comment>
<keyword evidence="2" id="KW-0238">DNA-binding</keyword>
<accession>A0ABW4EBI9</accession>
<dbReference type="Pfam" id="PF01418">
    <property type="entry name" value="HTH_6"/>
    <property type="match status" value="1"/>
</dbReference>
<evidence type="ECO:0000256" key="2">
    <source>
        <dbReference type="ARBA" id="ARBA00023125"/>
    </source>
</evidence>
<dbReference type="RefSeq" id="WP_379912230.1">
    <property type="nucleotide sequence ID" value="NZ_JBHUDD010000005.1"/>
</dbReference>
<dbReference type="InterPro" id="IPR046348">
    <property type="entry name" value="SIS_dom_sf"/>
</dbReference>
<dbReference type="Pfam" id="PF01380">
    <property type="entry name" value="SIS"/>
    <property type="match status" value="1"/>
</dbReference>
<dbReference type="InterPro" id="IPR035472">
    <property type="entry name" value="RpiR-like_SIS"/>
</dbReference>
<gene>
    <name evidence="6" type="ORF">ACFTOW_01175</name>
</gene>
<dbReference type="PROSITE" id="PS51071">
    <property type="entry name" value="HTH_RPIR"/>
    <property type="match status" value="1"/>
</dbReference>
<dbReference type="PANTHER" id="PTHR30514:SF18">
    <property type="entry name" value="RPIR-FAMILY TRANSCRIPTIONAL REGULATOR"/>
    <property type="match status" value="1"/>
</dbReference>
<dbReference type="InterPro" id="IPR000281">
    <property type="entry name" value="HTH_RpiR"/>
</dbReference>
<dbReference type="Gene3D" id="3.40.50.10490">
    <property type="entry name" value="Glucose-6-phosphate isomerase like protein, domain 1"/>
    <property type="match status" value="1"/>
</dbReference>
<keyword evidence="3" id="KW-0804">Transcription</keyword>
<dbReference type="InterPro" id="IPR001347">
    <property type="entry name" value="SIS_dom"/>
</dbReference>
<name>A0ABW4EBI9_9RHOB</name>
<dbReference type="InterPro" id="IPR047640">
    <property type="entry name" value="RpiR-like"/>
</dbReference>
<evidence type="ECO:0000259" key="5">
    <source>
        <dbReference type="PROSITE" id="PS51464"/>
    </source>
</evidence>
<keyword evidence="1" id="KW-0805">Transcription regulation</keyword>
<dbReference type="EMBL" id="JBHUDD010000005">
    <property type="protein sequence ID" value="MFD1508021.1"/>
    <property type="molecule type" value="Genomic_DNA"/>
</dbReference>
<evidence type="ECO:0000256" key="3">
    <source>
        <dbReference type="ARBA" id="ARBA00023163"/>
    </source>
</evidence>
<keyword evidence="7" id="KW-1185">Reference proteome</keyword>
<evidence type="ECO:0000313" key="6">
    <source>
        <dbReference type="EMBL" id="MFD1508021.1"/>
    </source>
</evidence>
<dbReference type="InterPro" id="IPR036388">
    <property type="entry name" value="WH-like_DNA-bd_sf"/>
</dbReference>
<protein>
    <submittedName>
        <fullName evidence="6">MurR/RpiR family transcriptional regulator</fullName>
    </submittedName>
</protein>
<sequence length="298" mass="31885">MYHWYLGAALTETITTIDALRARLRRIAAGSAPRVAGLAQWLLEHPEEIAFNSVRNLATRSGANANTVVRLAQALGFSGYDPCRRAVQDMLRNRADSYSTRAGALYDTPHDSVLSAIRRAGHRNLDSVFTPAAQQGIVAAADMMLTARQVHVIGVRSCFPVADYLGYTARMAFENFGGRAGAPGDIRDRIAATGPQDVVVSMTFAHYSVETIAAHDLARSRGAQTVAITDGPASPIARGADILLCPEMDGPQPLPSMLAAFALAEALVAAMVARSDTAQGNIARYEQRLIESGAYLMV</sequence>
<dbReference type="SUPFAM" id="SSF46689">
    <property type="entry name" value="Homeodomain-like"/>
    <property type="match status" value="1"/>
</dbReference>
<proteinExistence type="predicted"/>
<dbReference type="Gene3D" id="1.10.10.10">
    <property type="entry name" value="Winged helix-like DNA-binding domain superfamily/Winged helix DNA-binding domain"/>
    <property type="match status" value="1"/>
</dbReference>
<organism evidence="6 7">
    <name type="scientific">Lacimonas salitolerans</name>
    <dbReference type="NCBI Taxonomy" id="1323750"/>
    <lineage>
        <taxon>Bacteria</taxon>
        <taxon>Pseudomonadati</taxon>
        <taxon>Pseudomonadota</taxon>
        <taxon>Alphaproteobacteria</taxon>
        <taxon>Rhodobacterales</taxon>
        <taxon>Paracoccaceae</taxon>
        <taxon>Lacimonas</taxon>
    </lineage>
</organism>
<evidence type="ECO:0000256" key="1">
    <source>
        <dbReference type="ARBA" id="ARBA00023015"/>
    </source>
</evidence>
<dbReference type="InterPro" id="IPR009057">
    <property type="entry name" value="Homeodomain-like_sf"/>
</dbReference>
<dbReference type="PROSITE" id="PS51464">
    <property type="entry name" value="SIS"/>
    <property type="match status" value="1"/>
</dbReference>